<dbReference type="SUPFAM" id="SSF56059">
    <property type="entry name" value="Glutathione synthetase ATP-binding domain-like"/>
    <property type="match status" value="1"/>
</dbReference>
<name>A0ABV5TPL7_9ACTN</name>
<evidence type="ECO:0000256" key="4">
    <source>
        <dbReference type="PROSITE-ProRule" id="PRU00409"/>
    </source>
</evidence>
<reference evidence="6 7" key="1">
    <citation type="submission" date="2024-09" db="EMBL/GenBank/DDBJ databases">
        <authorList>
            <person name="Sun Q."/>
            <person name="Mori K."/>
        </authorList>
    </citation>
    <scope>NUCLEOTIDE SEQUENCE [LARGE SCALE GENOMIC DNA]</scope>
    <source>
        <strain evidence="6 7">JCM 3028</strain>
    </source>
</reference>
<comment type="caution">
    <text evidence="6">The sequence shown here is derived from an EMBL/GenBank/DDBJ whole genome shotgun (WGS) entry which is preliminary data.</text>
</comment>
<dbReference type="InterPro" id="IPR052032">
    <property type="entry name" value="ATP-dep_AA_Ligase"/>
</dbReference>
<evidence type="ECO:0000256" key="3">
    <source>
        <dbReference type="ARBA" id="ARBA00022840"/>
    </source>
</evidence>
<evidence type="ECO:0000313" key="6">
    <source>
        <dbReference type="EMBL" id="MFB9681068.1"/>
    </source>
</evidence>
<dbReference type="PANTHER" id="PTHR43585:SF2">
    <property type="entry name" value="ATP-GRASP ENZYME FSQD"/>
    <property type="match status" value="1"/>
</dbReference>
<proteinExistence type="predicted"/>
<dbReference type="PANTHER" id="PTHR43585">
    <property type="entry name" value="FUMIPYRROLE BIOSYNTHESIS PROTEIN C"/>
    <property type="match status" value="1"/>
</dbReference>
<evidence type="ECO:0000256" key="1">
    <source>
        <dbReference type="ARBA" id="ARBA00022598"/>
    </source>
</evidence>
<keyword evidence="3 4" id="KW-0067">ATP-binding</keyword>
<protein>
    <submittedName>
        <fullName evidence="6">ATP-grasp domain-containing protein</fullName>
    </submittedName>
</protein>
<dbReference type="Proteomes" id="UP001589610">
    <property type="component" value="Unassembled WGS sequence"/>
</dbReference>
<dbReference type="EMBL" id="JBHMBS010000029">
    <property type="protein sequence ID" value="MFB9681068.1"/>
    <property type="molecule type" value="Genomic_DNA"/>
</dbReference>
<accession>A0ABV5TPL7</accession>
<keyword evidence="2 4" id="KW-0547">Nucleotide-binding</keyword>
<dbReference type="Pfam" id="PF18603">
    <property type="entry name" value="LAL_C2"/>
    <property type="match status" value="1"/>
</dbReference>
<dbReference type="PROSITE" id="PS50975">
    <property type="entry name" value="ATP_GRASP"/>
    <property type="match status" value="1"/>
</dbReference>
<feature type="domain" description="ATP-grasp" evidence="5">
    <location>
        <begin position="136"/>
        <end position="339"/>
    </location>
</feature>
<dbReference type="Pfam" id="PF13535">
    <property type="entry name" value="ATP-grasp_4"/>
    <property type="match status" value="1"/>
</dbReference>
<gene>
    <name evidence="6" type="ORF">ACFFRH_36800</name>
</gene>
<keyword evidence="1" id="KW-0436">Ligase</keyword>
<dbReference type="Gene3D" id="3.40.50.20">
    <property type="match status" value="1"/>
</dbReference>
<evidence type="ECO:0000256" key="2">
    <source>
        <dbReference type="ARBA" id="ARBA00022741"/>
    </source>
</evidence>
<dbReference type="InterPro" id="IPR040570">
    <property type="entry name" value="LAL_C2"/>
</dbReference>
<evidence type="ECO:0000259" key="5">
    <source>
        <dbReference type="PROSITE" id="PS50975"/>
    </source>
</evidence>
<keyword evidence="7" id="KW-1185">Reference proteome</keyword>
<dbReference type="InterPro" id="IPR011761">
    <property type="entry name" value="ATP-grasp"/>
</dbReference>
<organism evidence="6 7">
    <name type="scientific">Streptosporangium vulgare</name>
    <dbReference type="NCBI Taxonomy" id="46190"/>
    <lineage>
        <taxon>Bacteria</taxon>
        <taxon>Bacillati</taxon>
        <taxon>Actinomycetota</taxon>
        <taxon>Actinomycetes</taxon>
        <taxon>Streptosporangiales</taxon>
        <taxon>Streptosporangiaceae</taxon>
        <taxon>Streptosporangium</taxon>
    </lineage>
</organism>
<sequence length="457" mass="47046">MNPPPAPPPSSAPSPAPPPAPAPILVFVESNTTGSGMLAFARAAALGFTPVLATDSPARYSGLAATGVRVVTCATGSPDTLAAELCHALGDVAEIAGVTTTSEFYTAAVARVAADLGLPGNPPEAVAACRDKGRMRRTLAAARLPSPAFELVGPGDDFDSRIVVALSRIALPCVVKPVDDTGSLSVVLCSTPGEVAAHCRRIISAGVNVRGQATARTALIEGYLAGPEFSVETVSSGGFHRCVGITAKRVTSPPHFVERGHVFPAPLPAEEVRVLTGTALRALAAVGITHGATHIEMKLIDGHAYVVEINARPAGGMIPEVVARACGFDLLDAHLRAAADLDQLPLPDRFTPAGIAFLLAPDGTGNERGKVTLLEVAGVQDAGSVPGVDAVTVTAPPGSEVRPARSSYDRLGYVIAHAPGHSELYDALDTALGHLRPVLLRELPIEIPRQGYRISPS</sequence>
<dbReference type="Gene3D" id="3.30.470.20">
    <property type="entry name" value="ATP-grasp fold, B domain"/>
    <property type="match status" value="1"/>
</dbReference>
<dbReference type="RefSeq" id="WP_386162147.1">
    <property type="nucleotide sequence ID" value="NZ_JBHMBS010000029.1"/>
</dbReference>
<evidence type="ECO:0000313" key="7">
    <source>
        <dbReference type="Proteomes" id="UP001589610"/>
    </source>
</evidence>